<evidence type="ECO:0000313" key="5">
    <source>
        <dbReference type="Proteomes" id="UP000824267"/>
    </source>
</evidence>
<accession>A0A9D1RFA2</accession>
<evidence type="ECO:0000313" key="4">
    <source>
        <dbReference type="EMBL" id="HIW87048.1"/>
    </source>
</evidence>
<dbReference type="Pfam" id="PF02581">
    <property type="entry name" value="TMP-TENI"/>
    <property type="match status" value="1"/>
</dbReference>
<comment type="caution">
    <text evidence="4">The sequence shown here is derived from an EMBL/GenBank/DDBJ whole genome shotgun (WGS) entry which is preliminary data.</text>
</comment>
<dbReference type="InterPro" id="IPR036206">
    <property type="entry name" value="ThiamineP_synth_sf"/>
</dbReference>
<reference evidence="4" key="1">
    <citation type="journal article" date="2021" name="PeerJ">
        <title>Extensive microbial diversity within the chicken gut microbiome revealed by metagenomics and culture.</title>
        <authorList>
            <person name="Gilroy R."/>
            <person name="Ravi A."/>
            <person name="Getino M."/>
            <person name="Pursley I."/>
            <person name="Horton D.L."/>
            <person name="Alikhan N.F."/>
            <person name="Baker D."/>
            <person name="Gharbi K."/>
            <person name="Hall N."/>
            <person name="Watson M."/>
            <person name="Adriaenssens E.M."/>
            <person name="Foster-Nyarko E."/>
            <person name="Jarju S."/>
            <person name="Secka A."/>
            <person name="Antonio M."/>
            <person name="Oren A."/>
            <person name="Chaudhuri R.R."/>
            <person name="La Ragione R."/>
            <person name="Hildebrand F."/>
            <person name="Pallen M.J."/>
        </authorList>
    </citation>
    <scope>NUCLEOTIDE SEQUENCE</scope>
    <source>
        <strain evidence="4">Gambia16-930</strain>
    </source>
</reference>
<evidence type="ECO:0000259" key="3">
    <source>
        <dbReference type="Pfam" id="PF02581"/>
    </source>
</evidence>
<dbReference type="PANTHER" id="PTHR20857:SF15">
    <property type="entry name" value="THIAMINE-PHOSPHATE SYNTHASE"/>
    <property type="match status" value="1"/>
</dbReference>
<evidence type="ECO:0000256" key="1">
    <source>
        <dbReference type="ARBA" id="ARBA00004948"/>
    </source>
</evidence>
<evidence type="ECO:0000256" key="2">
    <source>
        <dbReference type="ARBA" id="ARBA00022977"/>
    </source>
</evidence>
<comment type="pathway">
    <text evidence="1">Cofactor biosynthesis; thiamine diphosphate biosynthesis.</text>
</comment>
<gene>
    <name evidence="4" type="ORF">IAC47_02090</name>
</gene>
<reference evidence="4" key="2">
    <citation type="submission" date="2021-04" db="EMBL/GenBank/DDBJ databases">
        <authorList>
            <person name="Gilroy R."/>
        </authorList>
    </citation>
    <scope>NUCLEOTIDE SEQUENCE</scope>
    <source>
        <strain evidence="4">Gambia16-930</strain>
    </source>
</reference>
<feature type="domain" description="Thiamine phosphate synthase/TenI" evidence="3">
    <location>
        <begin position="12"/>
        <end position="177"/>
    </location>
</feature>
<dbReference type="InterPro" id="IPR013785">
    <property type="entry name" value="Aldolase_TIM"/>
</dbReference>
<dbReference type="Gene3D" id="3.20.20.70">
    <property type="entry name" value="Aldolase class I"/>
    <property type="match status" value="1"/>
</dbReference>
<dbReference type="GO" id="GO:0009228">
    <property type="term" value="P:thiamine biosynthetic process"/>
    <property type="evidence" value="ECO:0007669"/>
    <property type="project" value="UniProtKB-KW"/>
</dbReference>
<sequence>MWRLIGITLPEHDNVQAEKERIISLLDSGYITYFHVRKPGFSYERMRQWLSLFGEEYRARMSLHDHHELAKTMNVGGIHLNERNKFPPLDANGLRLSCSCHSIHQIEEEKKGMDYLFLSPVFDSISKKGYRAGFTKEELMEASRKGIIDGKVVALSGVSEDRFEELKAVGFTSAALLGSLWN</sequence>
<dbReference type="AlphaFoldDB" id="A0A9D1RFA2"/>
<dbReference type="SUPFAM" id="SSF51391">
    <property type="entry name" value="Thiamin phosphate synthase"/>
    <property type="match status" value="1"/>
</dbReference>
<protein>
    <submittedName>
        <fullName evidence="4">Thiamine phosphate synthase</fullName>
    </submittedName>
</protein>
<organism evidence="4 5">
    <name type="scientific">Candidatus Onthomorpha intestinigallinarum</name>
    <dbReference type="NCBI Taxonomy" id="2840880"/>
    <lineage>
        <taxon>Bacteria</taxon>
        <taxon>Pseudomonadati</taxon>
        <taxon>Bacteroidota</taxon>
        <taxon>Bacteroidia</taxon>
        <taxon>Bacteroidales</taxon>
        <taxon>Candidatus Onthomorpha</taxon>
    </lineage>
</organism>
<dbReference type="InterPro" id="IPR022998">
    <property type="entry name" value="ThiamineP_synth_TenI"/>
</dbReference>
<dbReference type="EMBL" id="DXGG01000071">
    <property type="protein sequence ID" value="HIW87048.1"/>
    <property type="molecule type" value="Genomic_DNA"/>
</dbReference>
<dbReference type="CDD" id="cd00564">
    <property type="entry name" value="TMP_TenI"/>
    <property type="match status" value="1"/>
</dbReference>
<dbReference type="GO" id="GO:0005737">
    <property type="term" value="C:cytoplasm"/>
    <property type="evidence" value="ECO:0007669"/>
    <property type="project" value="TreeGrafter"/>
</dbReference>
<keyword evidence="2" id="KW-0784">Thiamine biosynthesis</keyword>
<proteinExistence type="predicted"/>
<dbReference type="Proteomes" id="UP000824267">
    <property type="component" value="Unassembled WGS sequence"/>
</dbReference>
<dbReference type="GO" id="GO:0004789">
    <property type="term" value="F:thiamine-phosphate diphosphorylase activity"/>
    <property type="evidence" value="ECO:0007669"/>
    <property type="project" value="TreeGrafter"/>
</dbReference>
<dbReference type="PANTHER" id="PTHR20857">
    <property type="entry name" value="THIAMINE-PHOSPHATE PYROPHOSPHORYLASE"/>
    <property type="match status" value="1"/>
</dbReference>
<name>A0A9D1RFA2_9BACT</name>